<gene>
    <name evidence="2" type="ORF">RclHR1_04390003</name>
</gene>
<reference evidence="2 3" key="1">
    <citation type="submission" date="2017-11" db="EMBL/GenBank/DDBJ databases">
        <title>The genome of Rhizophagus clarus HR1 reveals common genetic basis of auxotrophy among arbuscular mycorrhizal fungi.</title>
        <authorList>
            <person name="Kobayashi Y."/>
        </authorList>
    </citation>
    <scope>NUCLEOTIDE SEQUENCE [LARGE SCALE GENOMIC DNA]</scope>
    <source>
        <strain evidence="2 3">HR1</strain>
    </source>
</reference>
<dbReference type="PROSITE" id="PS50011">
    <property type="entry name" value="PROTEIN_KINASE_DOM"/>
    <property type="match status" value="1"/>
</dbReference>
<sequence>MSAEFRCKKCGGEYTNECGKWCKPCSINDLKTNTSGNEKIDNLIKNIQLKINKYDDIVFEWIPYDQFKDIKETSRSELTKECSAVWVNGPLCYNIHKFEYIRKQNEKVVLKYLCNSRLITHEFLDEVKAHHLTCGISQNPNTRGYILVFSIENYCEKCGKEYTNIKYRWCWSCLIDKLKNNSGNKKVDNLIQEMQLKIDGYNDIVFEWIPYNQFSDIKETNRSELTKVCSTIWKNGPLCYDIHKFEYTRKQNEKVILKYLCNSQNISNEFIDEVKSHSIRIDHHDYNLPIYGISQNLDTNNYIMVFPIGYYCEKCSEKYTDVKNGWCRPCLINDLKNSASGNEKIDNLIEEMQLKIDEYDDIIFEWISYNQLNDIEELNENEITKICLAIWKDGPLCYDINKFEYIRNQNKKVILKYLYNSQSITNDFLDEIKSHSIRIDHYDYNLPIYGISQNSNTDDYIMVFPIEYYYCKDCDKKYTDVENRWCKPCLTNDLKSNTSGNQKIDNLIQEMQLKINKYDDIIFEWISYNQFDDIKEIGRSKHTKICSAIWKDGPLHYNTYKSEYIRNQNEKVILKYLYNNSQNVANEFIDEVKSYSINEYSYNLIYGMSKNPDINDYIMVFSIRYIEYHCKKCVKLYTDEVNRWCKPCLINDLKNDTSENENIVNLIKEMQLRVHFYKDIIFEWIPYNQFNYIEEIGRSKHTKTCLAIWKDGPLHYNTYKFEYIRNKNEKVILKYLYNSQNITNEFLDEVESYSVSSHSYESIYGISKNPNTNDYIMVFPIKYIEYHCKNCGKLYLNKVIRWCKPCLINELKDSSGNEKIDNLIQEMRLKGNSYEDIIFEWIPYNQFNDIKETDRSEYVKMCSAIWKNGPLSYNIHKFEYIRNQNEEIGLKHLYNSQNITNEFLDEVKSYSVSSHSSYELIYGISKNPDTNDYIMVFPIKYIEHHCKNCGKLYTNEVTKWCKPCLINELKDSSGNEKIDNLIQEMRLKVNSHEDIIFEWIPYSQLDDIKEISKSEFTKVYSAVWKNGPLKLNKNEFKYLRSQNEKVILKHLYNSQNITNEFLDEIKSYSISNYDYNLPIYGISQNLDTNNYIMVFPIGYYCEKCGEDYTNVENRWCKPCLINDLKNSTSENEKIDNLVQEMQLKINEYDDIIFEWIPYNQFNDIKEISKSELTKIYSAVWKNGPLKLNKNEFKYIRSQNRKVILKNLCNSQNITSEFIDKVKSYSINSKYGCDQIYGISQDSGTNDYVMVFPIKYCCEKCGEKYTDIKNRWCKPCLINDLKNSTNKNEIIDNLIQEMQLKVHFCNDIIFEWISYNQFDDIKEIGRSKHTKICSAIWKDGPLHYNTYKSEYIRNQNEKVILKYLYNNSQNVANEFIDEVKSYSINEYSYNLIYGMSKNPDINDYIMVFSIRYIEYHCKKCVKLYTDEVNRWCKPCLINNLKNDTSENENIVNLIKEMQLRVHFYKDIIFEWIPYNQFNYIEEIVRSKHTKTCLAIWKDGPLHYNTYKFEYIRNKNEKVILKYLYNSQNITNEFLDEVESYSVSSHSYESIYGISKNPNTNDYIMVFPIKYIEYHCKNCGKLYLNKVIRWCKPCLINELKDSSGNEKIDNLIQEMRLKVNSYEDVIFEWIPYNEFDNIKEINRNGLVKAYLTIWRNGSLIYNSSEFEYVRSQNVRVILKYLCNSQNFTNEILNEVKAYSINSIKKNLDTFPIYGISQNPDTKDFVMVFPDKYHCEECGEQYINIDSADIKWCKPCQMDHLNKNFVRASKNEKIDILIQEMRLKINSYADIIFEWIPYDQFCDIKKIGKGGFSTVYLAIWKDGPLYFNRLSNRYMRSSNNKIALKWLFDSQNITNEFLNEVKAYSFKQLKQLNIDHILPIFGISQDPNTKDYIIVLDYAEGGNFDFWMNEHYSKLVWKSSISILKNIINGLKNIHQKQIIHRDLHIGNVLVNSTSFVVYGNTICISDMGLSGDFNSTNKTNICGVMPYMAPEIFRGKPYTKAADIYSFAMIMYFVATGRQPFADRAHDETLVLDICKGTRPELNEPEAPECYIELMKRCWDLNPENRPEATEIEELINLFHISYNSNESHSDIKKEQNHYDIEMQFKKAEEYRKSNFPSLEKRRKLTTHPQAIYTSRLLNSFTKDLPKYEHSECFDCEIKFV</sequence>
<proteinExistence type="predicted"/>
<dbReference type="SMART" id="SM00220">
    <property type="entry name" value="S_TKc"/>
    <property type="match status" value="1"/>
</dbReference>
<organism evidence="2 3">
    <name type="scientific">Rhizophagus clarus</name>
    <dbReference type="NCBI Taxonomy" id="94130"/>
    <lineage>
        <taxon>Eukaryota</taxon>
        <taxon>Fungi</taxon>
        <taxon>Fungi incertae sedis</taxon>
        <taxon>Mucoromycota</taxon>
        <taxon>Glomeromycotina</taxon>
        <taxon>Glomeromycetes</taxon>
        <taxon>Glomerales</taxon>
        <taxon>Glomeraceae</taxon>
        <taxon>Rhizophagus</taxon>
    </lineage>
</organism>
<dbReference type="InterPro" id="IPR051681">
    <property type="entry name" value="Ser/Thr_Kinases-Pseudokinases"/>
</dbReference>
<evidence type="ECO:0000313" key="2">
    <source>
        <dbReference type="EMBL" id="GBC01918.1"/>
    </source>
</evidence>
<comment type="caution">
    <text evidence="2">The sequence shown here is derived from an EMBL/GenBank/DDBJ whole genome shotgun (WGS) entry which is preliminary data.</text>
</comment>
<dbReference type="PANTHER" id="PTHR44329">
    <property type="entry name" value="SERINE/THREONINE-PROTEIN KINASE TNNI3K-RELATED"/>
    <property type="match status" value="1"/>
</dbReference>
<dbReference type="InterPro" id="IPR000719">
    <property type="entry name" value="Prot_kinase_dom"/>
</dbReference>
<dbReference type="GO" id="GO:0005524">
    <property type="term" value="F:ATP binding"/>
    <property type="evidence" value="ECO:0007669"/>
    <property type="project" value="InterPro"/>
</dbReference>
<name>A0A2Z6RGP9_9GLOM</name>
<dbReference type="InterPro" id="IPR001245">
    <property type="entry name" value="Ser-Thr/Tyr_kinase_cat_dom"/>
</dbReference>
<dbReference type="Pfam" id="PF07714">
    <property type="entry name" value="PK_Tyr_Ser-Thr"/>
    <property type="match status" value="1"/>
</dbReference>
<dbReference type="EMBL" id="BEXD01003768">
    <property type="protein sequence ID" value="GBC01918.1"/>
    <property type="molecule type" value="Genomic_DNA"/>
</dbReference>
<protein>
    <recommendedName>
        <fullName evidence="1">Protein kinase domain-containing protein</fullName>
    </recommendedName>
</protein>
<feature type="domain" description="Protein kinase" evidence="1">
    <location>
        <begin position="1798"/>
        <end position="2081"/>
    </location>
</feature>
<keyword evidence="3" id="KW-1185">Reference proteome</keyword>
<dbReference type="Proteomes" id="UP000247702">
    <property type="component" value="Unassembled WGS sequence"/>
</dbReference>
<evidence type="ECO:0000313" key="3">
    <source>
        <dbReference type="Proteomes" id="UP000247702"/>
    </source>
</evidence>
<dbReference type="InterPro" id="IPR011009">
    <property type="entry name" value="Kinase-like_dom_sf"/>
</dbReference>
<accession>A0A2Z6RGP9</accession>
<dbReference type="GO" id="GO:0004674">
    <property type="term" value="F:protein serine/threonine kinase activity"/>
    <property type="evidence" value="ECO:0007669"/>
    <property type="project" value="TreeGrafter"/>
</dbReference>
<dbReference type="Gene3D" id="1.10.510.10">
    <property type="entry name" value="Transferase(Phosphotransferase) domain 1"/>
    <property type="match status" value="1"/>
</dbReference>
<evidence type="ECO:0000259" key="1">
    <source>
        <dbReference type="PROSITE" id="PS50011"/>
    </source>
</evidence>
<dbReference type="SUPFAM" id="SSF56112">
    <property type="entry name" value="Protein kinase-like (PK-like)"/>
    <property type="match status" value="1"/>
</dbReference>